<evidence type="ECO:0000313" key="2">
    <source>
        <dbReference type="EMBL" id="GAA4124567.1"/>
    </source>
</evidence>
<keyword evidence="1" id="KW-0812">Transmembrane</keyword>
<keyword evidence="1" id="KW-1133">Transmembrane helix</keyword>
<protein>
    <submittedName>
        <fullName evidence="2">Uncharacterized protein</fullName>
    </submittedName>
</protein>
<gene>
    <name evidence="2" type="ORF">GCM10022215_32390</name>
</gene>
<organism evidence="2 3">
    <name type="scientific">Nocardioides fonticola</name>
    <dbReference type="NCBI Taxonomy" id="450363"/>
    <lineage>
        <taxon>Bacteria</taxon>
        <taxon>Bacillati</taxon>
        <taxon>Actinomycetota</taxon>
        <taxon>Actinomycetes</taxon>
        <taxon>Propionibacteriales</taxon>
        <taxon>Nocardioidaceae</taxon>
        <taxon>Nocardioides</taxon>
    </lineage>
</organism>
<reference evidence="3" key="1">
    <citation type="journal article" date="2019" name="Int. J. Syst. Evol. Microbiol.">
        <title>The Global Catalogue of Microorganisms (GCM) 10K type strain sequencing project: providing services to taxonomists for standard genome sequencing and annotation.</title>
        <authorList>
            <consortium name="The Broad Institute Genomics Platform"/>
            <consortium name="The Broad Institute Genome Sequencing Center for Infectious Disease"/>
            <person name="Wu L."/>
            <person name="Ma J."/>
        </authorList>
    </citation>
    <scope>NUCLEOTIDE SEQUENCE [LARGE SCALE GENOMIC DNA]</scope>
    <source>
        <strain evidence="3">JCM 16703</strain>
    </source>
</reference>
<comment type="caution">
    <text evidence="2">The sequence shown here is derived from an EMBL/GenBank/DDBJ whole genome shotgun (WGS) entry which is preliminary data.</text>
</comment>
<evidence type="ECO:0000313" key="3">
    <source>
        <dbReference type="Proteomes" id="UP001501495"/>
    </source>
</evidence>
<feature type="transmembrane region" description="Helical" evidence="1">
    <location>
        <begin position="54"/>
        <end position="74"/>
    </location>
</feature>
<accession>A0ABP7XS04</accession>
<keyword evidence="3" id="KW-1185">Reference proteome</keyword>
<dbReference type="RefSeq" id="WP_344734498.1">
    <property type="nucleotide sequence ID" value="NZ_BAAAZH010000024.1"/>
</dbReference>
<feature type="transmembrane region" description="Helical" evidence="1">
    <location>
        <begin position="114"/>
        <end position="135"/>
    </location>
</feature>
<dbReference type="Proteomes" id="UP001501495">
    <property type="component" value="Unassembled WGS sequence"/>
</dbReference>
<keyword evidence="1" id="KW-0472">Membrane</keyword>
<feature type="transmembrane region" description="Helical" evidence="1">
    <location>
        <begin position="80"/>
        <end position="102"/>
    </location>
</feature>
<evidence type="ECO:0000256" key="1">
    <source>
        <dbReference type="SAM" id="Phobius"/>
    </source>
</evidence>
<sequence length="185" mass="19186">MPMRQIGIGLLVVVFAVRVAGFDVLCDPVGWLLVIGASQRIGGDDRSRSRVTSAAVTAFVVSVPLAVPALAAWVRDADPSVAWALSLPQIVLVLLLALHLGASAQAAGDVDAAAWWRWARTGAIVVALAPVIVYPTGSDELIGLTLLLSLLTMLFTVGLLLRHAPRGWAGSTGPVISAPEPPSAS</sequence>
<proteinExistence type="predicted"/>
<dbReference type="EMBL" id="BAAAZH010000024">
    <property type="protein sequence ID" value="GAA4124567.1"/>
    <property type="molecule type" value="Genomic_DNA"/>
</dbReference>
<name>A0ABP7XS04_9ACTN</name>
<feature type="transmembrane region" description="Helical" evidence="1">
    <location>
        <begin position="141"/>
        <end position="161"/>
    </location>
</feature>
<feature type="transmembrane region" description="Helical" evidence="1">
    <location>
        <begin position="6"/>
        <end position="34"/>
    </location>
</feature>